<gene>
    <name evidence="1" type="ORF">LEMA_uP113230.1</name>
</gene>
<accession>E4ZUX1</accession>
<dbReference type="VEuPathDB" id="FungiDB:LEMA_uP113230.1"/>
<keyword evidence="2" id="KW-1185">Reference proteome</keyword>
<proteinExistence type="predicted"/>
<dbReference type="HOGENOM" id="CLU_3384922_0_0_1"/>
<sequence length="33" mass="3677">MLRFNPGLPHKTTAHTIGIGQLMITWLNLDTSV</sequence>
<dbReference type="InParanoid" id="E4ZUX1"/>
<evidence type="ECO:0000313" key="1">
    <source>
        <dbReference type="EMBL" id="CBX94908.1"/>
    </source>
</evidence>
<dbReference type="AlphaFoldDB" id="E4ZUX1"/>
<name>E4ZUX1_LEPMJ</name>
<dbReference type="EMBL" id="FP929126">
    <property type="protein sequence ID" value="CBX94908.1"/>
    <property type="molecule type" value="Genomic_DNA"/>
</dbReference>
<reference evidence="2" key="1">
    <citation type="journal article" date="2011" name="Nat. Commun.">
        <title>Effector diversification within compartments of the Leptosphaeria maculans genome affected by Repeat-Induced Point mutations.</title>
        <authorList>
            <person name="Rouxel T."/>
            <person name="Grandaubert J."/>
            <person name="Hane J.K."/>
            <person name="Hoede C."/>
            <person name="van de Wouw A.P."/>
            <person name="Couloux A."/>
            <person name="Dominguez V."/>
            <person name="Anthouard V."/>
            <person name="Bally P."/>
            <person name="Bourras S."/>
            <person name="Cozijnsen A.J."/>
            <person name="Ciuffetti L.M."/>
            <person name="Degrave A."/>
            <person name="Dilmaghani A."/>
            <person name="Duret L."/>
            <person name="Fudal I."/>
            <person name="Goodwin S.B."/>
            <person name="Gout L."/>
            <person name="Glaser N."/>
            <person name="Linglin J."/>
            <person name="Kema G.H.J."/>
            <person name="Lapalu N."/>
            <person name="Lawrence C.B."/>
            <person name="May K."/>
            <person name="Meyer M."/>
            <person name="Ollivier B."/>
            <person name="Poulain J."/>
            <person name="Schoch C.L."/>
            <person name="Simon A."/>
            <person name="Spatafora J.W."/>
            <person name="Stachowiak A."/>
            <person name="Turgeon B.G."/>
            <person name="Tyler B.M."/>
            <person name="Vincent D."/>
            <person name="Weissenbach J."/>
            <person name="Amselem J."/>
            <person name="Quesneville H."/>
            <person name="Oliver R.P."/>
            <person name="Wincker P."/>
            <person name="Balesdent M.-H."/>
            <person name="Howlett B.J."/>
        </authorList>
    </citation>
    <scope>NUCLEOTIDE SEQUENCE [LARGE SCALE GENOMIC DNA]</scope>
    <source>
        <strain evidence="2">JN3 / isolate v23.1.3 / race Av1-4-5-6-7-8</strain>
    </source>
</reference>
<protein>
    <submittedName>
        <fullName evidence="1">Predicted protein</fullName>
    </submittedName>
</protein>
<dbReference type="Proteomes" id="UP000002668">
    <property type="component" value="Genome"/>
</dbReference>
<organism evidence="2">
    <name type="scientific">Leptosphaeria maculans (strain JN3 / isolate v23.1.3 / race Av1-4-5-6-7-8)</name>
    <name type="common">Blackleg fungus</name>
    <name type="synonym">Phoma lingam</name>
    <dbReference type="NCBI Taxonomy" id="985895"/>
    <lineage>
        <taxon>Eukaryota</taxon>
        <taxon>Fungi</taxon>
        <taxon>Dikarya</taxon>
        <taxon>Ascomycota</taxon>
        <taxon>Pezizomycotina</taxon>
        <taxon>Dothideomycetes</taxon>
        <taxon>Pleosporomycetidae</taxon>
        <taxon>Pleosporales</taxon>
        <taxon>Pleosporineae</taxon>
        <taxon>Leptosphaeriaceae</taxon>
        <taxon>Plenodomus</taxon>
        <taxon>Plenodomus lingam/Leptosphaeria maculans species complex</taxon>
    </lineage>
</organism>
<evidence type="ECO:0000313" key="2">
    <source>
        <dbReference type="Proteomes" id="UP000002668"/>
    </source>
</evidence>